<dbReference type="EC" id="3.4.24.56" evidence="1"/>
<keyword evidence="1" id="KW-0378">Hydrolase</keyword>
<gene>
    <name evidence="1" type="primary">STE23_3</name>
    <name evidence="1" type="ORF">IWQ57_004604</name>
</gene>
<name>A0ACC1JRQ1_9FUNG</name>
<protein>
    <submittedName>
        <fullName evidence="1">Metalloprotease</fullName>
        <ecNumber evidence="1">3.4.24.56</ecNumber>
    </submittedName>
</protein>
<evidence type="ECO:0000313" key="1">
    <source>
        <dbReference type="EMBL" id="KAJ2765877.1"/>
    </source>
</evidence>
<accession>A0ACC1JRQ1</accession>
<sequence length="502" mass="54794">MLAGMAYFVACTESQVDIQVAGFSSKLPLLIATVVRRLTEFAHSEQTFNTSRAFLREAYQDAHVQQPYEQLHGDGHKHANRVPHWPAATLEAELDSVSSDHLQAYADSIARSPYVKILVAGNFDEAGALDAADQVRAALGARPLPKRQHSPPRNVDFARGHYVHHAQMSDSSSINGAVESTVYFGPVASTKERMVLSLVAGVVHNPFFSQLRTQEQLGYVAFSTHRIGASGRAMLSFVVQSESNPAYLMQRIDSFARGFRQRLVDYTDSEFRNLVESQISHRSEAPKSIHWEAGLLWSRISDGDYDFGRLADEIACLRMLRKEDLLAAWDRHANPDSAANYTRIDRLLWPAASRAPSPADLQAYTGDVIALLGCLESAGFRGATLAELAATVGAASLAGRVNHALEALARIYVAPGTDRDTAQVVDRLGANGTCIRAALEAALAARDRQRAVADAADDDTRKTPDGKYIIVDMDEFKAAHPLHDPPVPATALEPRHPSQPAV</sequence>
<organism evidence="1 2">
    <name type="scientific">Coemansia nantahalensis</name>
    <dbReference type="NCBI Taxonomy" id="2789366"/>
    <lineage>
        <taxon>Eukaryota</taxon>
        <taxon>Fungi</taxon>
        <taxon>Fungi incertae sedis</taxon>
        <taxon>Zoopagomycota</taxon>
        <taxon>Kickxellomycotina</taxon>
        <taxon>Kickxellomycetes</taxon>
        <taxon>Kickxellales</taxon>
        <taxon>Kickxellaceae</taxon>
        <taxon>Coemansia</taxon>
    </lineage>
</organism>
<keyword evidence="2" id="KW-1185">Reference proteome</keyword>
<dbReference type="Proteomes" id="UP001140234">
    <property type="component" value="Unassembled WGS sequence"/>
</dbReference>
<proteinExistence type="predicted"/>
<reference evidence="1" key="1">
    <citation type="submission" date="2022-07" db="EMBL/GenBank/DDBJ databases">
        <title>Phylogenomic reconstructions and comparative analyses of Kickxellomycotina fungi.</title>
        <authorList>
            <person name="Reynolds N.K."/>
            <person name="Stajich J.E."/>
            <person name="Barry K."/>
            <person name="Grigoriev I.V."/>
            <person name="Crous P."/>
            <person name="Smith M.E."/>
        </authorList>
    </citation>
    <scope>NUCLEOTIDE SEQUENCE</scope>
    <source>
        <strain evidence="1">CBS 109366</strain>
    </source>
</reference>
<keyword evidence="1" id="KW-0482">Metalloprotease</keyword>
<dbReference type="EMBL" id="JANBUJ010001870">
    <property type="protein sequence ID" value="KAJ2765877.1"/>
    <property type="molecule type" value="Genomic_DNA"/>
</dbReference>
<keyword evidence="1" id="KW-0645">Protease</keyword>
<evidence type="ECO:0000313" key="2">
    <source>
        <dbReference type="Proteomes" id="UP001140234"/>
    </source>
</evidence>
<comment type="caution">
    <text evidence="1">The sequence shown here is derived from an EMBL/GenBank/DDBJ whole genome shotgun (WGS) entry which is preliminary data.</text>
</comment>